<organism evidence="2 3">
    <name type="scientific">Kaistella gelatinilytica</name>
    <dbReference type="NCBI Taxonomy" id="2787636"/>
    <lineage>
        <taxon>Bacteria</taxon>
        <taxon>Pseudomonadati</taxon>
        <taxon>Bacteroidota</taxon>
        <taxon>Flavobacteriia</taxon>
        <taxon>Flavobacteriales</taxon>
        <taxon>Weeksellaceae</taxon>
        <taxon>Chryseobacterium group</taxon>
        <taxon>Kaistella</taxon>
    </lineage>
</organism>
<proteinExistence type="predicted"/>
<reference evidence="2 3" key="1">
    <citation type="submission" date="2020-11" db="EMBL/GenBank/DDBJ databases">
        <title>Kaistella gelatinilytica sp. nov., a flavobacterium isolated from Antarctic Soil.</title>
        <authorList>
            <person name="Li J."/>
        </authorList>
    </citation>
    <scope>NUCLEOTIDE SEQUENCE [LARGE SCALE GENOMIC DNA]</scope>
    <source>
        <strain evidence="2 3">G5-32</strain>
    </source>
</reference>
<evidence type="ECO:0000256" key="1">
    <source>
        <dbReference type="SAM" id="MobiDB-lite"/>
    </source>
</evidence>
<accession>A0ABS0FBX0</accession>
<dbReference type="Proteomes" id="UP000660070">
    <property type="component" value="Unassembled WGS sequence"/>
</dbReference>
<keyword evidence="3" id="KW-1185">Reference proteome</keyword>
<evidence type="ECO:0000313" key="2">
    <source>
        <dbReference type="EMBL" id="MBF8457171.1"/>
    </source>
</evidence>
<name>A0ABS0FBX0_9FLAO</name>
<feature type="compositionally biased region" description="Polar residues" evidence="1">
    <location>
        <begin position="200"/>
        <end position="214"/>
    </location>
</feature>
<evidence type="ECO:0000313" key="3">
    <source>
        <dbReference type="Proteomes" id="UP000660070"/>
    </source>
</evidence>
<comment type="caution">
    <text evidence="2">The sequence shown here is derived from an EMBL/GenBank/DDBJ whole genome shotgun (WGS) entry which is preliminary data.</text>
</comment>
<dbReference type="EMBL" id="JADPVI010000002">
    <property type="protein sequence ID" value="MBF8457171.1"/>
    <property type="molecule type" value="Genomic_DNA"/>
</dbReference>
<gene>
    <name evidence="2" type="ORF">IV494_08240</name>
</gene>
<feature type="compositionally biased region" description="Basic and acidic residues" evidence="1">
    <location>
        <begin position="151"/>
        <end position="194"/>
    </location>
</feature>
<dbReference type="RefSeq" id="WP_196079685.1">
    <property type="nucleotide sequence ID" value="NZ_JADPVI010000002.1"/>
</dbReference>
<sequence>MFLAIANFVVSSRSRFATDEKQQNGRQNSKTRYEIKKIQKTSGYVLVLFAIFRLVNPDLTKSINIQDCKSEYKMSVFGPEYNGFRYHKAKMEVDKCFYKKYIQNYKLETSTRKVETTTCKENTITFKENTTTRKENTTTCRENTTTCKVDTTTRKENTTTRKENTTTRKENTSTRKENTTTRKENTTTRKENTTARKKNYLTSRENNLPQTQKIYTKKNPIK</sequence>
<protein>
    <submittedName>
        <fullName evidence="2">Uncharacterized protein</fullName>
    </submittedName>
</protein>
<feature type="region of interest" description="Disordered" evidence="1">
    <location>
        <begin position="151"/>
        <end position="222"/>
    </location>
</feature>